<protein>
    <recommendedName>
        <fullName evidence="3">trans-L-3-hydroxyproline dehydratase</fullName>
        <ecNumber evidence="3">4.2.1.77</ecNumber>
    </recommendedName>
</protein>
<dbReference type="SUPFAM" id="SSF54506">
    <property type="entry name" value="Diaminopimelate epimerase-like"/>
    <property type="match status" value="1"/>
</dbReference>
<comment type="caution">
    <text evidence="4">The sequence shown here is derived from an EMBL/GenBank/DDBJ whole genome shotgun (WGS) entry which is preliminary data.</text>
</comment>
<proteinExistence type="inferred from homology"/>
<evidence type="ECO:0000256" key="3">
    <source>
        <dbReference type="ARBA" id="ARBA00013105"/>
    </source>
</evidence>
<dbReference type="PANTHER" id="PTHR33442:SF1">
    <property type="entry name" value="TRANS-3-HYDROXY-L-PROLINE DEHYDRATASE"/>
    <property type="match status" value="1"/>
</dbReference>
<dbReference type="InterPro" id="IPR008794">
    <property type="entry name" value="Pro_racemase_fam"/>
</dbReference>
<comment type="similarity">
    <text evidence="2">Belongs to the proline racemase family.</text>
</comment>
<dbReference type="EMBL" id="ML996091">
    <property type="protein sequence ID" value="KAF2149643.1"/>
    <property type="molecule type" value="Genomic_DNA"/>
</dbReference>
<reference evidence="4" key="1">
    <citation type="journal article" date="2020" name="Stud. Mycol.">
        <title>101 Dothideomycetes genomes: a test case for predicting lifestyles and emergence of pathogens.</title>
        <authorList>
            <person name="Haridas S."/>
            <person name="Albert R."/>
            <person name="Binder M."/>
            <person name="Bloem J."/>
            <person name="Labutti K."/>
            <person name="Salamov A."/>
            <person name="Andreopoulos B."/>
            <person name="Baker S."/>
            <person name="Barry K."/>
            <person name="Bills G."/>
            <person name="Bluhm B."/>
            <person name="Cannon C."/>
            <person name="Castanera R."/>
            <person name="Culley D."/>
            <person name="Daum C."/>
            <person name="Ezra D."/>
            <person name="Gonzalez J."/>
            <person name="Henrissat B."/>
            <person name="Kuo A."/>
            <person name="Liang C."/>
            <person name="Lipzen A."/>
            <person name="Lutzoni F."/>
            <person name="Magnuson J."/>
            <person name="Mondo S."/>
            <person name="Nolan M."/>
            <person name="Ohm R."/>
            <person name="Pangilinan J."/>
            <person name="Park H.-J."/>
            <person name="Ramirez L."/>
            <person name="Alfaro M."/>
            <person name="Sun H."/>
            <person name="Tritt A."/>
            <person name="Yoshinaga Y."/>
            <person name="Zwiers L.-H."/>
            <person name="Turgeon B."/>
            <person name="Goodwin S."/>
            <person name="Spatafora J."/>
            <person name="Crous P."/>
            <person name="Grigoriev I."/>
        </authorList>
    </citation>
    <scope>NUCLEOTIDE SEQUENCE</scope>
    <source>
        <strain evidence="4">CBS 260.36</strain>
    </source>
</reference>
<evidence type="ECO:0000256" key="2">
    <source>
        <dbReference type="ARBA" id="ARBA00007529"/>
    </source>
</evidence>
<sequence length="398" mass="43039">MPPPDLHLSTLHRLKTVDMHVSSSPVRIVYSGMPSSFSTISTVSSPRHHFTHHHDSLRHLLLSSPRAPPSLHAALILPCPTARRTSIIRLLFLSPSPPFYPAFSTPSILALARFLVDFPSLIDVYALSHPEFTALPDPEGYPHLISGEKMLQLATPAGTLDVTVPVTGLGKSDPSRETSFVSPPAWASEVLEIPVPRNCPLTEEWMRLQRLAVPGKGEERRVVEGRLANGGGGPWYFVVLAMGSPVAEEDEGGDRQVVAMKGKEEVRGVAVITDILPKEARLEGKEREDGMLVLTVTEQGREVCPPVAACVAALYAENAAGGKSWVYYSPESVKLSKRGGVSGELEGPCTMEGRTGKGAVRVRVEGFATYTGLGEVIMEKDDCADDWTNLFKCMGAGE</sequence>
<dbReference type="Gene3D" id="3.10.310.10">
    <property type="entry name" value="Diaminopimelate Epimerase, Chain A, domain 1"/>
    <property type="match status" value="2"/>
</dbReference>
<dbReference type="Pfam" id="PF05544">
    <property type="entry name" value="Pro_racemase"/>
    <property type="match status" value="1"/>
</dbReference>
<evidence type="ECO:0000313" key="4">
    <source>
        <dbReference type="EMBL" id="KAF2149643.1"/>
    </source>
</evidence>
<gene>
    <name evidence="4" type="ORF">K461DRAFT_271210</name>
</gene>
<accession>A0A9P4IZH9</accession>
<dbReference type="OrthoDB" id="6409228at2759"/>
<dbReference type="GO" id="GO:0050346">
    <property type="term" value="F:trans-L-3-hydroxyproline dehydratase activity"/>
    <property type="evidence" value="ECO:0007669"/>
    <property type="project" value="UniProtKB-EC"/>
</dbReference>
<comment type="catalytic activity">
    <reaction evidence="1">
        <text>trans-3-hydroxy-L-proline = 1-pyrroline-2-carboxylate + H2O</text>
        <dbReference type="Rhea" id="RHEA:10320"/>
        <dbReference type="ChEBI" id="CHEBI:15377"/>
        <dbReference type="ChEBI" id="CHEBI:39785"/>
        <dbReference type="ChEBI" id="CHEBI:57938"/>
        <dbReference type="EC" id="4.2.1.77"/>
    </reaction>
</comment>
<name>A0A9P4IZH9_9PEZI</name>
<dbReference type="EC" id="4.2.1.77" evidence="3"/>
<organism evidence="4 5">
    <name type="scientific">Myriangium duriaei CBS 260.36</name>
    <dbReference type="NCBI Taxonomy" id="1168546"/>
    <lineage>
        <taxon>Eukaryota</taxon>
        <taxon>Fungi</taxon>
        <taxon>Dikarya</taxon>
        <taxon>Ascomycota</taxon>
        <taxon>Pezizomycotina</taxon>
        <taxon>Dothideomycetes</taxon>
        <taxon>Dothideomycetidae</taxon>
        <taxon>Myriangiales</taxon>
        <taxon>Myriangiaceae</taxon>
        <taxon>Myriangium</taxon>
    </lineage>
</organism>
<evidence type="ECO:0000256" key="1">
    <source>
        <dbReference type="ARBA" id="ARBA00001148"/>
    </source>
</evidence>
<evidence type="ECO:0000313" key="5">
    <source>
        <dbReference type="Proteomes" id="UP000799439"/>
    </source>
</evidence>
<dbReference type="AlphaFoldDB" id="A0A9P4IZH9"/>
<dbReference type="Proteomes" id="UP000799439">
    <property type="component" value="Unassembled WGS sequence"/>
</dbReference>
<dbReference type="PANTHER" id="PTHR33442">
    <property type="entry name" value="TRANS-3-HYDROXY-L-PROLINE DEHYDRATASE"/>
    <property type="match status" value="1"/>
</dbReference>
<keyword evidence="5" id="KW-1185">Reference proteome</keyword>